<organism evidence="1 2">
    <name type="scientific">Thalassiosira oceanica</name>
    <name type="common">Marine diatom</name>
    <dbReference type="NCBI Taxonomy" id="159749"/>
    <lineage>
        <taxon>Eukaryota</taxon>
        <taxon>Sar</taxon>
        <taxon>Stramenopiles</taxon>
        <taxon>Ochrophyta</taxon>
        <taxon>Bacillariophyta</taxon>
        <taxon>Coscinodiscophyceae</taxon>
        <taxon>Thalassiosirophycidae</taxon>
        <taxon>Thalassiosirales</taxon>
        <taxon>Thalassiosiraceae</taxon>
        <taxon>Thalassiosira</taxon>
    </lineage>
</organism>
<keyword evidence="2" id="KW-1185">Reference proteome</keyword>
<dbReference type="eggNOG" id="ENOG502S1HS">
    <property type="taxonomic scope" value="Eukaryota"/>
</dbReference>
<accession>K0RRU3</accession>
<evidence type="ECO:0000313" key="2">
    <source>
        <dbReference type="Proteomes" id="UP000266841"/>
    </source>
</evidence>
<reference evidence="1 2" key="1">
    <citation type="journal article" date="2012" name="Genome Biol.">
        <title>Genome and low-iron response of an oceanic diatom adapted to chronic iron limitation.</title>
        <authorList>
            <person name="Lommer M."/>
            <person name="Specht M."/>
            <person name="Roy A.S."/>
            <person name="Kraemer L."/>
            <person name="Andreson R."/>
            <person name="Gutowska M.A."/>
            <person name="Wolf J."/>
            <person name="Bergner S.V."/>
            <person name="Schilhabel M.B."/>
            <person name="Klostermeier U.C."/>
            <person name="Beiko R.G."/>
            <person name="Rosenstiel P."/>
            <person name="Hippler M."/>
            <person name="Laroche J."/>
        </authorList>
    </citation>
    <scope>NUCLEOTIDE SEQUENCE [LARGE SCALE GENOMIC DNA]</scope>
    <source>
        <strain evidence="1 2">CCMP1005</strain>
    </source>
</reference>
<dbReference type="EMBL" id="AGNL01033438">
    <property type="protein sequence ID" value="EJK55695.1"/>
    <property type="molecule type" value="Genomic_DNA"/>
</dbReference>
<protein>
    <submittedName>
        <fullName evidence="1">Uncharacterized protein</fullName>
    </submittedName>
</protein>
<proteinExistence type="predicted"/>
<feature type="non-terminal residue" evidence="1">
    <location>
        <position position="1"/>
    </location>
</feature>
<evidence type="ECO:0000313" key="1">
    <source>
        <dbReference type="EMBL" id="EJK55695.1"/>
    </source>
</evidence>
<dbReference type="Proteomes" id="UP000266841">
    <property type="component" value="Unassembled WGS sequence"/>
</dbReference>
<gene>
    <name evidence="1" type="ORF">THAOC_24543</name>
</gene>
<name>K0RRU3_THAOC</name>
<sequence>QHYLPGEAIVFDVSLTNDRPADEWTRARLELGVDLTSNTGDLSVLSNGKSLSTPQEYILQGGEEVTTKILISKGQGNSLSFNPVRLFLRSACTADSYDPAIAHDIAWNQEIWEETEYLQRIIFTPPCPQIRWAGPFAEERQMVYSTDTLTALSDLVEVSIYNVDYTNGKLFDRSVLNEEAPESEQRLQKVVLVYRRFGEYDSPWVEAHLEDPVTRLSNPDMVEFANPGVEDDMGYATLQWNVEGIPDSRYLVKVMSNCTALENSHSTHNYFSTDAVEVVLDKTSPALFGAPFIQLSGSVDSVKQQVYRFIFTEPLYCEEPHVFHLAVTLSIGQNSRTFTHGSHGSGIFAKCSGEEIRYRFDDIELDEWYTAQTSAESTDLVIDVNFLLGGVSDLALNRADDFTFASSWAQVRRLCVNLMAAVPGIQFSYLHCGTAHRVSDNESKSQANTLTFPVSTFAILLIYST</sequence>
<dbReference type="AlphaFoldDB" id="K0RRU3"/>
<comment type="caution">
    <text evidence="1">The sequence shown here is derived from an EMBL/GenBank/DDBJ whole genome shotgun (WGS) entry which is preliminary data.</text>
</comment>